<evidence type="ECO:0000313" key="1">
    <source>
        <dbReference type="EMBL" id="KAG8178720.1"/>
    </source>
</evidence>
<name>A0AAV6U3S3_9ARAC</name>
<organism evidence="1 2">
    <name type="scientific">Oedothorax gibbosus</name>
    <dbReference type="NCBI Taxonomy" id="931172"/>
    <lineage>
        <taxon>Eukaryota</taxon>
        <taxon>Metazoa</taxon>
        <taxon>Ecdysozoa</taxon>
        <taxon>Arthropoda</taxon>
        <taxon>Chelicerata</taxon>
        <taxon>Arachnida</taxon>
        <taxon>Araneae</taxon>
        <taxon>Araneomorphae</taxon>
        <taxon>Entelegynae</taxon>
        <taxon>Araneoidea</taxon>
        <taxon>Linyphiidae</taxon>
        <taxon>Erigoninae</taxon>
        <taxon>Oedothorax</taxon>
    </lineage>
</organism>
<comment type="caution">
    <text evidence="1">The sequence shown here is derived from an EMBL/GenBank/DDBJ whole genome shotgun (WGS) entry which is preliminary data.</text>
</comment>
<accession>A0AAV6U3S3</accession>
<dbReference type="AlphaFoldDB" id="A0AAV6U3S3"/>
<dbReference type="Proteomes" id="UP000827092">
    <property type="component" value="Unassembled WGS sequence"/>
</dbReference>
<dbReference type="EMBL" id="JAFNEN010000673">
    <property type="protein sequence ID" value="KAG8178720.1"/>
    <property type="molecule type" value="Genomic_DNA"/>
</dbReference>
<evidence type="ECO:0000313" key="2">
    <source>
        <dbReference type="Proteomes" id="UP000827092"/>
    </source>
</evidence>
<dbReference type="PANTHER" id="PTHR16071">
    <property type="entry name" value="CHROMOSOME 1 OPEN READING FRAME 112"/>
    <property type="match status" value="1"/>
</dbReference>
<proteinExistence type="predicted"/>
<dbReference type="InterPro" id="IPR027902">
    <property type="entry name" value="DUF4487"/>
</dbReference>
<sequence>MNVELENFIIKFQAEKNHHDKAAQLHSFVQSFFETSKEDVDLKQAMFLDLISKIPELFAILTRYENLTNNFNASAGLDERELNTSNLQGATLCLEVLLMCFNQSEYSEHLSLFSTTINVLHQSYTHCKDSEELYGNLLEDFTDQLANFLNKIQTVQRAMLSGMSYCITSELSDSQVRAIIATCNNLGNLCNLVMSLDKVIAVQLWRIFTKIISKYPERSQETVSMDPIISSLISQILEIVDEYRCKMESDELIEESEIKIFLYFTNLFMKLFHTFHNSLRKSFQPMLLFALKLSDFLLLSYSPEISDENSPWQLRAAVGNTAKSIVPLLFSNVTFLNEILELDKDTLPHLYLAHVLLKLSALGYMVSNKDFMKEKNSEDIFMKTVAVLNKNDLREDIKFTCIKIPSSMFQYLESGEQYNEELVPVYHHIYIQFAKYSKTISDIGFEKIEGHLLKLLVSSSDLMSVLISDIWIYRLRCSSVKYLHARVTSLLKSFLQFQSNLRYKYLLRRMLKFLPKDVLTGLLEEQNELKHLIQNPNKVTHRYGIPDLITLQKNKDDSQILNMVALSLNKFKRPAFENSQLITKACCLLELFSLLINVSPNSEIVKFGELASYLFKSDIYKVQIAVLTFLKAFKGKSFDENNIDFRNVVRVLASLFADTLKSRNCIVKYEAFRTYASLAQAPSLRKVCRQTVAIAPDLASDINSYFSKLPSNGFLTEKERMKNLQKLLQCQPDTTVTNDIQRLLPLKSI</sequence>
<reference evidence="1 2" key="1">
    <citation type="journal article" date="2022" name="Nat. Ecol. Evol.">
        <title>A masculinizing supergene underlies an exaggerated male reproductive morph in a spider.</title>
        <authorList>
            <person name="Hendrickx F."/>
            <person name="De Corte Z."/>
            <person name="Sonet G."/>
            <person name="Van Belleghem S.M."/>
            <person name="Kostlbacher S."/>
            <person name="Vangestel C."/>
        </authorList>
    </citation>
    <scope>NUCLEOTIDE SEQUENCE [LARGE SCALE GENOMIC DNA]</scope>
    <source>
        <strain evidence="1">W744_W776</strain>
    </source>
</reference>
<keyword evidence="2" id="KW-1185">Reference proteome</keyword>
<protein>
    <submittedName>
        <fullName evidence="1">Uncharacterized protein</fullName>
    </submittedName>
</protein>
<dbReference type="PANTHER" id="PTHR16071:SF2">
    <property type="entry name" value="FIGNL1-INTERACTING REGULATOR OF RECOMBINATION AND MITOSIS"/>
    <property type="match status" value="1"/>
</dbReference>
<gene>
    <name evidence="1" type="ORF">JTE90_023266</name>
</gene>